<keyword evidence="1" id="KW-1133">Transmembrane helix</keyword>
<reference evidence="3" key="1">
    <citation type="submission" date="2017-09" db="EMBL/GenBank/DDBJ databases">
        <title>Depth-based differentiation of microbial function through sediment-hosted aquifers and enrichment of novel symbionts in the deep terrestrial subsurface.</title>
        <authorList>
            <person name="Probst A.J."/>
            <person name="Ladd B."/>
            <person name="Jarett J.K."/>
            <person name="Geller-Mcgrath D.E."/>
            <person name="Sieber C.M.K."/>
            <person name="Emerson J.B."/>
            <person name="Anantharaman K."/>
            <person name="Thomas B.C."/>
            <person name="Malmstrom R."/>
            <person name="Stieglmeier M."/>
            <person name="Klingl A."/>
            <person name="Woyke T."/>
            <person name="Ryan C.M."/>
            <person name="Banfield J.F."/>
        </authorList>
    </citation>
    <scope>NUCLEOTIDE SEQUENCE [LARGE SCALE GENOMIC DNA]</scope>
</reference>
<evidence type="ECO:0000256" key="1">
    <source>
        <dbReference type="SAM" id="Phobius"/>
    </source>
</evidence>
<evidence type="ECO:0000313" key="2">
    <source>
        <dbReference type="EMBL" id="PIS05566.1"/>
    </source>
</evidence>
<name>A0A2H0W2K7_9BACT</name>
<organism evidence="2 3">
    <name type="scientific">Candidatus Buchananbacteria bacterium CG10_big_fil_rev_8_21_14_0_10_42_9</name>
    <dbReference type="NCBI Taxonomy" id="1974526"/>
    <lineage>
        <taxon>Bacteria</taxon>
        <taxon>Candidatus Buchananiibacteriota</taxon>
    </lineage>
</organism>
<dbReference type="EMBL" id="PEZZ01000002">
    <property type="protein sequence ID" value="PIS05566.1"/>
    <property type="molecule type" value="Genomic_DNA"/>
</dbReference>
<comment type="caution">
    <text evidence="2">The sequence shown here is derived from an EMBL/GenBank/DDBJ whole genome shotgun (WGS) entry which is preliminary data.</text>
</comment>
<dbReference type="Proteomes" id="UP000230935">
    <property type="component" value="Unassembled WGS sequence"/>
</dbReference>
<accession>A0A2H0W2K7</accession>
<keyword evidence="1" id="KW-0812">Transmembrane</keyword>
<gene>
    <name evidence="2" type="ORF">COT81_00170</name>
</gene>
<feature type="transmembrane region" description="Helical" evidence="1">
    <location>
        <begin position="38"/>
        <end position="57"/>
    </location>
</feature>
<protein>
    <submittedName>
        <fullName evidence="2">Uncharacterized protein</fullName>
    </submittedName>
</protein>
<dbReference type="AlphaFoldDB" id="A0A2H0W2K7"/>
<feature type="transmembrane region" description="Helical" evidence="1">
    <location>
        <begin position="12"/>
        <end position="32"/>
    </location>
</feature>
<proteinExistence type="predicted"/>
<keyword evidence="1" id="KW-0472">Membrane</keyword>
<evidence type="ECO:0000313" key="3">
    <source>
        <dbReference type="Proteomes" id="UP000230935"/>
    </source>
</evidence>
<sequence>MQGRLFHRSDVFWGAVIWILAGITVVAFWVAVWKAVGLQALILGLLMTTGLFLFEFWQAPNLPWHR</sequence>